<sequence length="547" mass="62617">MRLCYNLYGSWVFVKQTMKEEEEVILQITRVLICTKLMKDLEIDQFQFAKASNKIRVVFLYTQMEPVIQDCREMVHQFGDVIRRSSTIGIFICLLVWIFFERAVCPLPVWKNVSVNSMFIKDSLASLLDFLRPHTHKILTLMLNGRIHDISKFHSALVKVEDNVSDVVQVLWCVGCEEEENAKVVYRVSVFDCYKGDLVGISVFVPQILVLIYGNLHRKVVPVKCLMKFSKNLAYAWRNLVGVKIIQRFMVEEGPVSMFNTIFKSKGEAIQVHSSKSFQNMTSKDEFVRSMCNYKCRCRVGHDTCPTPGTRLIRGVFVLHSWVIIGDVSIKELAMRVIFILVETTNEVKIMFGHNILVMSFVLKSCTRCHAMLGVVSNQVKIELTNVLSSKHVIVIGQYFHHIENMRPNSNQYFNFSTVDSRLARVEQLSAKVHVLAILIEVLSSFTSYIDLAKLGLFEEADELSMRSTFAESVYNDVVFGICLSYMINEAFNWVHMMVKKGAAPGLGMMTHVEFGLKFITSFWDVMIVSLVHFAKTRCTATNFGLI</sequence>
<evidence type="ECO:0000313" key="1">
    <source>
        <dbReference type="EMBL" id="AES80671.1"/>
    </source>
</evidence>
<dbReference type="eggNOG" id="KOG0167">
    <property type="taxonomic scope" value="Eukaryota"/>
</dbReference>
<evidence type="ECO:0000313" key="3">
    <source>
        <dbReference type="Proteomes" id="UP000002051"/>
    </source>
</evidence>
<dbReference type="AlphaFoldDB" id="G7KW71"/>
<name>G7KW71_MEDTR</name>
<evidence type="ECO:0000313" key="2">
    <source>
        <dbReference type="EnsemblPlants" id="AES80671"/>
    </source>
</evidence>
<keyword evidence="3" id="KW-1185">Reference proteome</keyword>
<accession>G7KW71</accession>
<protein>
    <submittedName>
        <fullName evidence="1">Sucrose synthase</fullName>
    </submittedName>
</protein>
<dbReference type="HOGENOM" id="CLU_498191_0_0_1"/>
<reference evidence="1 3" key="2">
    <citation type="journal article" date="2014" name="BMC Genomics">
        <title>An improved genome release (version Mt4.0) for the model legume Medicago truncatula.</title>
        <authorList>
            <person name="Tang H."/>
            <person name="Krishnakumar V."/>
            <person name="Bidwell S."/>
            <person name="Rosen B."/>
            <person name="Chan A."/>
            <person name="Zhou S."/>
            <person name="Gentzbittel L."/>
            <person name="Childs K.L."/>
            <person name="Yandell M."/>
            <person name="Gundlach H."/>
            <person name="Mayer K.F."/>
            <person name="Schwartz D.C."/>
            <person name="Town C.D."/>
        </authorList>
    </citation>
    <scope>GENOME REANNOTATION</scope>
    <source>
        <strain evidence="2 3">cv. Jemalong A17</strain>
    </source>
</reference>
<dbReference type="PANTHER" id="PTHR46043">
    <property type="entry name" value="ARM REPEAT SUPERFAMILY PROTEIN"/>
    <property type="match status" value="1"/>
</dbReference>
<dbReference type="Gene3D" id="1.20.120.1230">
    <property type="match status" value="1"/>
</dbReference>
<dbReference type="EMBL" id="CM001223">
    <property type="protein sequence ID" value="AES80671.1"/>
    <property type="molecule type" value="Genomic_DNA"/>
</dbReference>
<dbReference type="PaxDb" id="3880-AES80671"/>
<gene>
    <name evidence="1" type="ordered locus">MTR_7g083450</name>
</gene>
<organism evidence="1 3">
    <name type="scientific">Medicago truncatula</name>
    <name type="common">Barrel medic</name>
    <name type="synonym">Medicago tribuloides</name>
    <dbReference type="NCBI Taxonomy" id="3880"/>
    <lineage>
        <taxon>Eukaryota</taxon>
        <taxon>Viridiplantae</taxon>
        <taxon>Streptophyta</taxon>
        <taxon>Embryophyta</taxon>
        <taxon>Tracheophyta</taxon>
        <taxon>Spermatophyta</taxon>
        <taxon>Magnoliopsida</taxon>
        <taxon>eudicotyledons</taxon>
        <taxon>Gunneridae</taxon>
        <taxon>Pentapetalae</taxon>
        <taxon>rosids</taxon>
        <taxon>fabids</taxon>
        <taxon>Fabales</taxon>
        <taxon>Fabaceae</taxon>
        <taxon>Papilionoideae</taxon>
        <taxon>50 kb inversion clade</taxon>
        <taxon>NPAAA clade</taxon>
        <taxon>Hologalegina</taxon>
        <taxon>IRL clade</taxon>
        <taxon>Trifolieae</taxon>
        <taxon>Medicago</taxon>
    </lineage>
</organism>
<dbReference type="PANTHER" id="PTHR46043:SF5">
    <property type="entry name" value="ARM REPEAT SUPERFAMILY PROTEIN"/>
    <property type="match status" value="1"/>
</dbReference>
<dbReference type="Proteomes" id="UP000002051">
    <property type="component" value="Unassembled WGS sequence"/>
</dbReference>
<reference evidence="2" key="3">
    <citation type="submission" date="2015-04" db="UniProtKB">
        <authorList>
            <consortium name="EnsemblPlants"/>
        </authorList>
    </citation>
    <scope>IDENTIFICATION</scope>
    <source>
        <strain evidence="2">cv. Jemalong A17</strain>
    </source>
</reference>
<proteinExistence type="predicted"/>
<reference evidence="1 3" key="1">
    <citation type="journal article" date="2011" name="Nature">
        <title>The Medicago genome provides insight into the evolution of rhizobial symbioses.</title>
        <authorList>
            <person name="Young N.D."/>
            <person name="Debelle F."/>
            <person name="Oldroyd G.E."/>
            <person name="Geurts R."/>
            <person name="Cannon S.B."/>
            <person name="Udvardi M.K."/>
            <person name="Benedito V.A."/>
            <person name="Mayer K.F."/>
            <person name="Gouzy J."/>
            <person name="Schoof H."/>
            <person name="Van de Peer Y."/>
            <person name="Proost S."/>
            <person name="Cook D.R."/>
            <person name="Meyers B.C."/>
            <person name="Spannagl M."/>
            <person name="Cheung F."/>
            <person name="De Mita S."/>
            <person name="Krishnakumar V."/>
            <person name="Gundlach H."/>
            <person name="Zhou S."/>
            <person name="Mudge J."/>
            <person name="Bharti A.K."/>
            <person name="Murray J.D."/>
            <person name="Naoumkina M.A."/>
            <person name="Rosen B."/>
            <person name="Silverstein K.A."/>
            <person name="Tang H."/>
            <person name="Rombauts S."/>
            <person name="Zhao P.X."/>
            <person name="Zhou P."/>
            <person name="Barbe V."/>
            <person name="Bardou P."/>
            <person name="Bechner M."/>
            <person name="Bellec A."/>
            <person name="Berger A."/>
            <person name="Berges H."/>
            <person name="Bidwell S."/>
            <person name="Bisseling T."/>
            <person name="Choisne N."/>
            <person name="Couloux A."/>
            <person name="Denny R."/>
            <person name="Deshpande S."/>
            <person name="Dai X."/>
            <person name="Doyle J.J."/>
            <person name="Dudez A.M."/>
            <person name="Farmer A.D."/>
            <person name="Fouteau S."/>
            <person name="Franken C."/>
            <person name="Gibelin C."/>
            <person name="Gish J."/>
            <person name="Goldstein S."/>
            <person name="Gonzalez A.J."/>
            <person name="Green P.J."/>
            <person name="Hallab A."/>
            <person name="Hartog M."/>
            <person name="Hua A."/>
            <person name="Humphray S.J."/>
            <person name="Jeong D.H."/>
            <person name="Jing Y."/>
            <person name="Jocker A."/>
            <person name="Kenton S.M."/>
            <person name="Kim D.J."/>
            <person name="Klee K."/>
            <person name="Lai H."/>
            <person name="Lang C."/>
            <person name="Lin S."/>
            <person name="Macmil S.L."/>
            <person name="Magdelenat G."/>
            <person name="Matthews L."/>
            <person name="McCorrison J."/>
            <person name="Monaghan E.L."/>
            <person name="Mun J.H."/>
            <person name="Najar F.Z."/>
            <person name="Nicholson C."/>
            <person name="Noirot C."/>
            <person name="O'Bleness M."/>
            <person name="Paule C.R."/>
            <person name="Poulain J."/>
            <person name="Prion F."/>
            <person name="Qin B."/>
            <person name="Qu C."/>
            <person name="Retzel E.F."/>
            <person name="Riddle C."/>
            <person name="Sallet E."/>
            <person name="Samain S."/>
            <person name="Samson N."/>
            <person name="Sanders I."/>
            <person name="Saurat O."/>
            <person name="Scarpelli C."/>
            <person name="Schiex T."/>
            <person name="Segurens B."/>
            <person name="Severin A.J."/>
            <person name="Sherrier D.J."/>
            <person name="Shi R."/>
            <person name="Sims S."/>
            <person name="Singer S.R."/>
            <person name="Sinharoy S."/>
            <person name="Sterck L."/>
            <person name="Viollet A."/>
            <person name="Wang B.B."/>
            <person name="Wang K."/>
            <person name="Wang M."/>
            <person name="Wang X."/>
            <person name="Warfsmann J."/>
            <person name="Weissenbach J."/>
            <person name="White D.D."/>
            <person name="White J.D."/>
            <person name="Wiley G.B."/>
            <person name="Wincker P."/>
            <person name="Xing Y."/>
            <person name="Yang L."/>
            <person name="Yao Z."/>
            <person name="Ying F."/>
            <person name="Zhai J."/>
            <person name="Zhou L."/>
            <person name="Zuber A."/>
            <person name="Denarie J."/>
            <person name="Dixon R.A."/>
            <person name="May G.D."/>
            <person name="Schwartz D.C."/>
            <person name="Rogers J."/>
            <person name="Quetier F."/>
            <person name="Town C.D."/>
            <person name="Roe B.A."/>
        </authorList>
    </citation>
    <scope>NUCLEOTIDE SEQUENCE [LARGE SCALE GENOMIC DNA]</scope>
    <source>
        <strain evidence="1">A17</strain>
        <strain evidence="2 3">cv. Jemalong A17</strain>
    </source>
</reference>
<dbReference type="EnsemblPlants" id="AES80671">
    <property type="protein sequence ID" value="AES80671"/>
    <property type="gene ID" value="MTR_7g083450"/>
</dbReference>